<dbReference type="EMBL" id="JH992967">
    <property type="protein sequence ID" value="EKX54644.1"/>
    <property type="molecule type" value="Genomic_DNA"/>
</dbReference>
<dbReference type="EnsemblProtists" id="EKX54644">
    <property type="protein sequence ID" value="EKX54644"/>
    <property type="gene ID" value="GUITHDRAFT_150073"/>
</dbReference>
<name>L1K235_GUITC</name>
<dbReference type="Proteomes" id="UP000011087">
    <property type="component" value="Unassembled WGS sequence"/>
</dbReference>
<evidence type="ECO:0000313" key="3">
    <source>
        <dbReference type="EnsemblProtists" id="EKX54644"/>
    </source>
</evidence>
<sequence length="113" mass="13115">MGSSGLYKFESDGLFRGVKRQRSYMYFDDQDFSHELQQELRIESIFKQQAEVLKFADLCFRGTNEAIDEEQRAFWRQQMITAHAQLSSVQAKLPQPHSAHQNNAEGHDHLAVI</sequence>
<dbReference type="KEGG" id="gtt:GUITHDRAFT_150073"/>
<reference evidence="3" key="3">
    <citation type="submission" date="2016-03" db="UniProtKB">
        <authorList>
            <consortium name="EnsemblProtists"/>
        </authorList>
    </citation>
    <scope>IDENTIFICATION</scope>
</reference>
<accession>L1K235</accession>
<evidence type="ECO:0000313" key="2">
    <source>
        <dbReference type="EMBL" id="EKX54644.1"/>
    </source>
</evidence>
<feature type="region of interest" description="Disordered" evidence="1">
    <location>
        <begin position="90"/>
        <end position="113"/>
    </location>
</feature>
<gene>
    <name evidence="2" type="ORF">GUITHDRAFT_150073</name>
</gene>
<evidence type="ECO:0000313" key="4">
    <source>
        <dbReference type="Proteomes" id="UP000011087"/>
    </source>
</evidence>
<dbReference type="PaxDb" id="55529-EKX54644"/>
<dbReference type="HOGENOM" id="CLU_2138272_0_0_1"/>
<proteinExistence type="predicted"/>
<dbReference type="AlphaFoldDB" id="L1K235"/>
<evidence type="ECO:0000256" key="1">
    <source>
        <dbReference type="SAM" id="MobiDB-lite"/>
    </source>
</evidence>
<dbReference type="GeneID" id="17311254"/>
<dbReference type="RefSeq" id="XP_005841624.1">
    <property type="nucleotide sequence ID" value="XM_005841567.1"/>
</dbReference>
<reference evidence="2 4" key="1">
    <citation type="journal article" date="2012" name="Nature">
        <title>Algal genomes reveal evolutionary mosaicism and the fate of nucleomorphs.</title>
        <authorList>
            <consortium name="DOE Joint Genome Institute"/>
            <person name="Curtis B.A."/>
            <person name="Tanifuji G."/>
            <person name="Burki F."/>
            <person name="Gruber A."/>
            <person name="Irimia M."/>
            <person name="Maruyama S."/>
            <person name="Arias M.C."/>
            <person name="Ball S.G."/>
            <person name="Gile G.H."/>
            <person name="Hirakawa Y."/>
            <person name="Hopkins J.F."/>
            <person name="Kuo A."/>
            <person name="Rensing S.A."/>
            <person name="Schmutz J."/>
            <person name="Symeonidi A."/>
            <person name="Elias M."/>
            <person name="Eveleigh R.J."/>
            <person name="Herman E.K."/>
            <person name="Klute M.J."/>
            <person name="Nakayama T."/>
            <person name="Obornik M."/>
            <person name="Reyes-Prieto A."/>
            <person name="Armbrust E.V."/>
            <person name="Aves S.J."/>
            <person name="Beiko R.G."/>
            <person name="Coutinho P."/>
            <person name="Dacks J.B."/>
            <person name="Durnford D.G."/>
            <person name="Fast N.M."/>
            <person name="Green B.R."/>
            <person name="Grisdale C.J."/>
            <person name="Hempel F."/>
            <person name="Henrissat B."/>
            <person name="Hoppner M.P."/>
            <person name="Ishida K."/>
            <person name="Kim E."/>
            <person name="Koreny L."/>
            <person name="Kroth P.G."/>
            <person name="Liu Y."/>
            <person name="Malik S.B."/>
            <person name="Maier U.G."/>
            <person name="McRose D."/>
            <person name="Mock T."/>
            <person name="Neilson J.A."/>
            <person name="Onodera N.T."/>
            <person name="Poole A.M."/>
            <person name="Pritham E.J."/>
            <person name="Richards T.A."/>
            <person name="Rocap G."/>
            <person name="Roy S.W."/>
            <person name="Sarai C."/>
            <person name="Schaack S."/>
            <person name="Shirato S."/>
            <person name="Slamovits C.H."/>
            <person name="Spencer D.F."/>
            <person name="Suzuki S."/>
            <person name="Worden A.Z."/>
            <person name="Zauner S."/>
            <person name="Barry K."/>
            <person name="Bell C."/>
            <person name="Bharti A.K."/>
            <person name="Crow J.A."/>
            <person name="Grimwood J."/>
            <person name="Kramer R."/>
            <person name="Lindquist E."/>
            <person name="Lucas S."/>
            <person name="Salamov A."/>
            <person name="McFadden G.I."/>
            <person name="Lane C.E."/>
            <person name="Keeling P.J."/>
            <person name="Gray M.W."/>
            <person name="Grigoriev I.V."/>
            <person name="Archibald J.M."/>
        </authorList>
    </citation>
    <scope>NUCLEOTIDE SEQUENCE</scope>
    <source>
        <strain evidence="2 4">CCMP2712</strain>
    </source>
</reference>
<reference evidence="4" key="2">
    <citation type="submission" date="2012-11" db="EMBL/GenBank/DDBJ databases">
        <authorList>
            <person name="Kuo A."/>
            <person name="Curtis B.A."/>
            <person name="Tanifuji G."/>
            <person name="Burki F."/>
            <person name="Gruber A."/>
            <person name="Irimia M."/>
            <person name="Maruyama S."/>
            <person name="Arias M.C."/>
            <person name="Ball S.G."/>
            <person name="Gile G.H."/>
            <person name="Hirakawa Y."/>
            <person name="Hopkins J.F."/>
            <person name="Rensing S.A."/>
            <person name="Schmutz J."/>
            <person name="Symeonidi A."/>
            <person name="Elias M."/>
            <person name="Eveleigh R.J."/>
            <person name="Herman E.K."/>
            <person name="Klute M.J."/>
            <person name="Nakayama T."/>
            <person name="Obornik M."/>
            <person name="Reyes-Prieto A."/>
            <person name="Armbrust E.V."/>
            <person name="Aves S.J."/>
            <person name="Beiko R.G."/>
            <person name="Coutinho P."/>
            <person name="Dacks J.B."/>
            <person name="Durnford D.G."/>
            <person name="Fast N.M."/>
            <person name="Green B.R."/>
            <person name="Grisdale C."/>
            <person name="Hempe F."/>
            <person name="Henrissat B."/>
            <person name="Hoppner M.P."/>
            <person name="Ishida K.-I."/>
            <person name="Kim E."/>
            <person name="Koreny L."/>
            <person name="Kroth P.G."/>
            <person name="Liu Y."/>
            <person name="Malik S.-B."/>
            <person name="Maier U.G."/>
            <person name="McRose D."/>
            <person name="Mock T."/>
            <person name="Neilson J.A."/>
            <person name="Onodera N.T."/>
            <person name="Poole A.M."/>
            <person name="Pritham E.J."/>
            <person name="Richards T.A."/>
            <person name="Rocap G."/>
            <person name="Roy S.W."/>
            <person name="Sarai C."/>
            <person name="Schaack S."/>
            <person name="Shirato S."/>
            <person name="Slamovits C.H."/>
            <person name="Spencer D.F."/>
            <person name="Suzuki S."/>
            <person name="Worden A.Z."/>
            <person name="Zauner S."/>
            <person name="Barry K."/>
            <person name="Bell C."/>
            <person name="Bharti A.K."/>
            <person name="Crow J.A."/>
            <person name="Grimwood J."/>
            <person name="Kramer R."/>
            <person name="Lindquist E."/>
            <person name="Lucas S."/>
            <person name="Salamov A."/>
            <person name="McFadden G.I."/>
            <person name="Lane C.E."/>
            <person name="Keeling P.J."/>
            <person name="Gray M.W."/>
            <person name="Grigoriev I.V."/>
            <person name="Archibald J.M."/>
        </authorList>
    </citation>
    <scope>NUCLEOTIDE SEQUENCE</scope>
    <source>
        <strain evidence="4">CCMP2712</strain>
    </source>
</reference>
<keyword evidence="4" id="KW-1185">Reference proteome</keyword>
<organism evidence="2">
    <name type="scientific">Guillardia theta (strain CCMP2712)</name>
    <name type="common">Cryptophyte</name>
    <dbReference type="NCBI Taxonomy" id="905079"/>
    <lineage>
        <taxon>Eukaryota</taxon>
        <taxon>Cryptophyceae</taxon>
        <taxon>Pyrenomonadales</taxon>
        <taxon>Geminigeraceae</taxon>
        <taxon>Guillardia</taxon>
    </lineage>
</organism>
<protein>
    <submittedName>
        <fullName evidence="2 3">Uncharacterized protein</fullName>
    </submittedName>
</protein>